<keyword evidence="1" id="KW-0479">Metal-binding</keyword>
<feature type="compositionally biased region" description="Low complexity" evidence="2">
    <location>
        <begin position="295"/>
        <end position="311"/>
    </location>
</feature>
<dbReference type="AlphaFoldDB" id="A0A1Y2FYE6"/>
<feature type="compositionally biased region" description="Acidic residues" evidence="2">
    <location>
        <begin position="393"/>
        <end position="406"/>
    </location>
</feature>
<dbReference type="PROSITE" id="PS50103">
    <property type="entry name" value="ZF_C3H1"/>
    <property type="match status" value="2"/>
</dbReference>
<feature type="region of interest" description="Disordered" evidence="2">
    <location>
        <begin position="393"/>
        <end position="436"/>
    </location>
</feature>
<organism evidence="4 5">
    <name type="scientific">Leucosporidium creatinivorum</name>
    <dbReference type="NCBI Taxonomy" id="106004"/>
    <lineage>
        <taxon>Eukaryota</taxon>
        <taxon>Fungi</taxon>
        <taxon>Dikarya</taxon>
        <taxon>Basidiomycota</taxon>
        <taxon>Pucciniomycotina</taxon>
        <taxon>Microbotryomycetes</taxon>
        <taxon>Leucosporidiales</taxon>
        <taxon>Leucosporidium</taxon>
    </lineage>
</organism>
<feature type="region of interest" description="Disordered" evidence="2">
    <location>
        <begin position="1"/>
        <end position="66"/>
    </location>
</feature>
<feature type="region of interest" description="Disordered" evidence="2">
    <location>
        <begin position="607"/>
        <end position="714"/>
    </location>
</feature>
<feature type="region of interest" description="Disordered" evidence="2">
    <location>
        <begin position="291"/>
        <end position="311"/>
    </location>
</feature>
<feature type="compositionally biased region" description="Low complexity" evidence="2">
    <location>
        <begin position="622"/>
        <end position="654"/>
    </location>
</feature>
<gene>
    <name evidence="4" type="ORF">BCR35DRAFT_300886</name>
</gene>
<feature type="compositionally biased region" description="Basic and acidic residues" evidence="2">
    <location>
        <begin position="51"/>
        <end position="66"/>
    </location>
</feature>
<protein>
    <recommendedName>
        <fullName evidence="3">C3H1-type domain-containing protein</fullName>
    </recommendedName>
</protein>
<dbReference type="OrthoDB" id="2519781at2759"/>
<dbReference type="EMBL" id="MCGR01000007">
    <property type="protein sequence ID" value="ORY89087.1"/>
    <property type="molecule type" value="Genomic_DNA"/>
</dbReference>
<evidence type="ECO:0000256" key="1">
    <source>
        <dbReference type="PROSITE-ProRule" id="PRU00723"/>
    </source>
</evidence>
<feature type="domain" description="C3H1-type" evidence="3">
    <location>
        <begin position="65"/>
        <end position="92"/>
    </location>
</feature>
<keyword evidence="1" id="KW-0862">Zinc</keyword>
<comment type="caution">
    <text evidence="4">The sequence shown here is derived from an EMBL/GenBank/DDBJ whole genome shotgun (WGS) entry which is preliminary data.</text>
</comment>
<feature type="region of interest" description="Disordered" evidence="2">
    <location>
        <begin position="140"/>
        <end position="172"/>
    </location>
</feature>
<feature type="region of interest" description="Disordered" evidence="2">
    <location>
        <begin position="197"/>
        <end position="228"/>
    </location>
</feature>
<sequence>MQAPLQRPPPARLQPDDDSNRGRTNAWGSTSPLGALRNPSKEPHSTTPRANGHDQQDKKSSKAKDLSHVPCKFFKASSCTAGKSCPFSHDLTVPGTTKPICQWYAKGNCKFGHKCALAHILPGQPMSFDRKNKRAAQAALREAQAAGVDPSSTSPPPATATSPNGRQVSGLTRSLKQSVDLSADQNEWLRGVGLASPQAIGNAPLPSTRDTNADVFGSSSSSEGGPLRPLPTTQAPFGSLSSTATLAPTNGVDKLPPSSPPQIPLNLNLAPTPTATFITPHAPSGLSQTLAQQFNSTSSPSSTSNSNGGNRSSVAAQVMLGAQAPSPSIFGTSPFSGGGNRALFMPSSYDSNEDAFPRSPPSRNGVGLEEMRRSSSVGWGGRGETELALALGLEDEEEDEEEEGGYEEGFLPSSLNDLLTPEEQRRRASKMGMGGSGFGAGGGGGFDPFAGAKSVPAEMMLARGRPMLSSSASAGARGWGTLSASVEGTNPTAKEYTPSPYSPPAPAPRSLLSVGISAHDSTTTISSPTPSSTSTSTLLTRAPGPHAPNGIYSSSFDARSLLHPPSSSPSYASHFQNLTTSTTTATPLPLAAPSSLPGGLAAGLSQLHLIPPRHTGDTPPTSSSLLFGGAAAASPAPGGESPRTFAAAAAAAAAGQGGRIAPRRMSSHLPSSSSSGAGGASPLRNGAPAAPNGGGSAGSEAEAEEEEIQFSMDT</sequence>
<feature type="compositionally biased region" description="Low complexity" evidence="2">
    <location>
        <begin position="140"/>
        <end position="152"/>
    </location>
</feature>
<keyword evidence="1" id="KW-0863">Zinc-finger</keyword>
<evidence type="ECO:0000313" key="4">
    <source>
        <dbReference type="EMBL" id="ORY89087.1"/>
    </source>
</evidence>
<feature type="domain" description="C3H1-type" evidence="3">
    <location>
        <begin position="95"/>
        <end position="122"/>
    </location>
</feature>
<accession>A0A1Y2FYE6</accession>
<dbReference type="SMART" id="SM00356">
    <property type="entry name" value="ZnF_C3H1"/>
    <property type="match status" value="2"/>
</dbReference>
<dbReference type="STRING" id="106004.A0A1Y2FYE6"/>
<feature type="region of interest" description="Disordered" evidence="2">
    <location>
        <begin position="483"/>
        <end position="575"/>
    </location>
</feature>
<feature type="zinc finger region" description="C3H1-type" evidence="1">
    <location>
        <begin position="95"/>
        <end position="122"/>
    </location>
</feature>
<evidence type="ECO:0000259" key="3">
    <source>
        <dbReference type="PROSITE" id="PS50103"/>
    </source>
</evidence>
<proteinExistence type="predicted"/>
<dbReference type="InterPro" id="IPR000571">
    <property type="entry name" value="Znf_CCCH"/>
</dbReference>
<feature type="zinc finger region" description="C3H1-type" evidence="1">
    <location>
        <begin position="65"/>
        <end position="92"/>
    </location>
</feature>
<feature type="compositionally biased region" description="Polar residues" evidence="2">
    <location>
        <begin position="22"/>
        <end position="32"/>
    </location>
</feature>
<dbReference type="Gene3D" id="4.10.1000.10">
    <property type="entry name" value="Zinc finger, CCCH-type"/>
    <property type="match status" value="1"/>
</dbReference>
<keyword evidence="5" id="KW-1185">Reference proteome</keyword>
<feature type="region of interest" description="Disordered" evidence="2">
    <location>
        <begin position="242"/>
        <end position="262"/>
    </location>
</feature>
<feature type="region of interest" description="Disordered" evidence="2">
    <location>
        <begin position="349"/>
        <end position="369"/>
    </location>
</feature>
<dbReference type="Pfam" id="PF14608">
    <property type="entry name" value="zf-CCCH_2"/>
    <property type="match status" value="2"/>
</dbReference>
<evidence type="ECO:0000313" key="5">
    <source>
        <dbReference type="Proteomes" id="UP000193467"/>
    </source>
</evidence>
<reference evidence="4 5" key="1">
    <citation type="submission" date="2016-07" db="EMBL/GenBank/DDBJ databases">
        <title>Pervasive Adenine N6-methylation of Active Genes in Fungi.</title>
        <authorList>
            <consortium name="DOE Joint Genome Institute"/>
            <person name="Mondo S.J."/>
            <person name="Dannebaum R.O."/>
            <person name="Kuo R.C."/>
            <person name="Labutti K."/>
            <person name="Haridas S."/>
            <person name="Kuo A."/>
            <person name="Salamov A."/>
            <person name="Ahrendt S.R."/>
            <person name="Lipzen A."/>
            <person name="Sullivan W."/>
            <person name="Andreopoulos W.B."/>
            <person name="Clum A."/>
            <person name="Lindquist E."/>
            <person name="Daum C."/>
            <person name="Ramamoorthy G.K."/>
            <person name="Gryganskyi A."/>
            <person name="Culley D."/>
            <person name="Magnuson J.K."/>
            <person name="James T.Y."/>
            <person name="O'Malley M.A."/>
            <person name="Stajich J.E."/>
            <person name="Spatafora J.W."/>
            <person name="Visel A."/>
            <person name="Grigoriev I.V."/>
        </authorList>
    </citation>
    <scope>NUCLEOTIDE SEQUENCE [LARGE SCALE GENOMIC DNA]</scope>
    <source>
        <strain evidence="4 5">62-1032</strain>
    </source>
</reference>
<name>A0A1Y2FYE6_9BASI</name>
<dbReference type="GO" id="GO:0008270">
    <property type="term" value="F:zinc ion binding"/>
    <property type="evidence" value="ECO:0007669"/>
    <property type="project" value="UniProtKB-KW"/>
</dbReference>
<dbReference type="InParanoid" id="A0A1Y2FYE6"/>
<feature type="compositionally biased region" description="Pro residues" evidence="2">
    <location>
        <begin position="1"/>
        <end position="12"/>
    </location>
</feature>
<feature type="compositionally biased region" description="Low complexity" evidence="2">
    <location>
        <begin position="521"/>
        <end position="540"/>
    </location>
</feature>
<dbReference type="Proteomes" id="UP000193467">
    <property type="component" value="Unassembled WGS sequence"/>
</dbReference>
<feature type="compositionally biased region" description="Polar residues" evidence="2">
    <location>
        <begin position="483"/>
        <end position="492"/>
    </location>
</feature>
<evidence type="ECO:0000256" key="2">
    <source>
        <dbReference type="SAM" id="MobiDB-lite"/>
    </source>
</evidence>
<feature type="compositionally biased region" description="Low complexity" evidence="2">
    <location>
        <begin position="667"/>
        <end position="691"/>
    </location>
</feature>